<dbReference type="AlphaFoldDB" id="A0A8S1J511"/>
<dbReference type="InterPro" id="IPR005645">
    <property type="entry name" value="FSH-like_dom"/>
</dbReference>
<name>A0A8S1J511_9CHLO</name>
<dbReference type="InterPro" id="IPR029058">
    <property type="entry name" value="AB_hydrolase_fold"/>
</dbReference>
<dbReference type="GO" id="GO:0005634">
    <property type="term" value="C:nucleus"/>
    <property type="evidence" value="ECO:0007669"/>
    <property type="project" value="TreeGrafter"/>
</dbReference>
<dbReference type="SUPFAM" id="SSF53474">
    <property type="entry name" value="alpha/beta-Hydrolases"/>
    <property type="match status" value="1"/>
</dbReference>
<dbReference type="OrthoDB" id="414698at2759"/>
<dbReference type="InterPro" id="IPR050593">
    <property type="entry name" value="LovG"/>
</dbReference>
<dbReference type="PANTHER" id="PTHR48070:SF6">
    <property type="entry name" value="ESTERASE OVCA2"/>
    <property type="match status" value="1"/>
</dbReference>
<keyword evidence="1" id="KW-0378">Hydrolase</keyword>
<reference evidence="3" key="1">
    <citation type="submission" date="2020-12" db="EMBL/GenBank/DDBJ databases">
        <authorList>
            <person name="Iha C."/>
        </authorList>
    </citation>
    <scope>NUCLEOTIDE SEQUENCE</scope>
</reference>
<dbReference type="EMBL" id="CAJHUC010001368">
    <property type="protein sequence ID" value="CAD7700868.1"/>
    <property type="molecule type" value="Genomic_DNA"/>
</dbReference>
<comment type="caution">
    <text evidence="3">The sequence shown here is derived from an EMBL/GenBank/DDBJ whole genome shotgun (WGS) entry which is preliminary data.</text>
</comment>
<gene>
    <name evidence="3" type="ORF">OSTQU699_LOCUS6227</name>
</gene>
<keyword evidence="4" id="KW-1185">Reference proteome</keyword>
<organism evidence="3 4">
    <name type="scientific">Ostreobium quekettii</name>
    <dbReference type="NCBI Taxonomy" id="121088"/>
    <lineage>
        <taxon>Eukaryota</taxon>
        <taxon>Viridiplantae</taxon>
        <taxon>Chlorophyta</taxon>
        <taxon>core chlorophytes</taxon>
        <taxon>Ulvophyceae</taxon>
        <taxon>TCBD clade</taxon>
        <taxon>Bryopsidales</taxon>
        <taxon>Ostreobineae</taxon>
        <taxon>Ostreobiaceae</taxon>
        <taxon>Ostreobium</taxon>
    </lineage>
</organism>
<protein>
    <recommendedName>
        <fullName evidence="2">Serine hydrolase domain-containing protein</fullName>
    </recommendedName>
</protein>
<dbReference type="Pfam" id="PF03959">
    <property type="entry name" value="FSH1"/>
    <property type="match status" value="1"/>
</dbReference>
<dbReference type="GO" id="GO:0005737">
    <property type="term" value="C:cytoplasm"/>
    <property type="evidence" value="ECO:0007669"/>
    <property type="project" value="TreeGrafter"/>
</dbReference>
<evidence type="ECO:0000313" key="4">
    <source>
        <dbReference type="Proteomes" id="UP000708148"/>
    </source>
</evidence>
<proteinExistence type="predicted"/>
<feature type="domain" description="Serine hydrolase" evidence="2">
    <location>
        <begin position="1"/>
        <end position="207"/>
    </location>
</feature>
<evidence type="ECO:0000259" key="2">
    <source>
        <dbReference type="Pfam" id="PF03959"/>
    </source>
</evidence>
<dbReference type="Gene3D" id="3.40.50.1820">
    <property type="entry name" value="alpha/beta hydrolase"/>
    <property type="match status" value="1"/>
</dbReference>
<dbReference type="PANTHER" id="PTHR48070">
    <property type="entry name" value="ESTERASE OVCA2"/>
    <property type="match status" value="1"/>
</dbReference>
<sequence length="235" mass="25900">MDRKLRFLCLHGYLQNSEMFRGKMGSWRKGLKSRVEFVFIDAPHVAFDADNGTAAECGGRPGGKSWWLWTDTASTARPSKSAHYTGWEPSAVAIQLGLQEHWPVDGLLGFSQGATAIALFLAWVKTRGIELQLPPCAILVGGFLPRDPHFAKLVQDAKPAISALFMSGLKDTLVEPFRSEQLMSSFDPSAQLQIYHHDGAHMMPTCTGSVKQEVVDFLMSAIPKTQQNGAQEPQQ</sequence>
<evidence type="ECO:0000256" key="1">
    <source>
        <dbReference type="ARBA" id="ARBA00022801"/>
    </source>
</evidence>
<accession>A0A8S1J511</accession>
<dbReference type="GO" id="GO:0016787">
    <property type="term" value="F:hydrolase activity"/>
    <property type="evidence" value="ECO:0007669"/>
    <property type="project" value="UniProtKB-KW"/>
</dbReference>
<dbReference type="Proteomes" id="UP000708148">
    <property type="component" value="Unassembled WGS sequence"/>
</dbReference>
<evidence type="ECO:0000313" key="3">
    <source>
        <dbReference type="EMBL" id="CAD7700868.1"/>
    </source>
</evidence>